<name>A0A4U9D992_RAOTE</name>
<evidence type="ECO:0000313" key="2">
    <source>
        <dbReference type="Proteomes" id="UP000339249"/>
    </source>
</evidence>
<gene>
    <name evidence="1" type="ORF">NCTC9185_06703</name>
</gene>
<evidence type="ECO:0000313" key="1">
    <source>
        <dbReference type="EMBL" id="VTN14637.1"/>
    </source>
</evidence>
<reference evidence="1 2" key="1">
    <citation type="submission" date="2019-04" db="EMBL/GenBank/DDBJ databases">
        <authorList>
            <consortium name="Pathogen Informatics"/>
        </authorList>
    </citation>
    <scope>NUCLEOTIDE SEQUENCE [LARGE SCALE GENOMIC DNA]</scope>
    <source>
        <strain evidence="1 2">NCTC9185</strain>
    </source>
</reference>
<dbReference type="EMBL" id="CABDVU010000001">
    <property type="protein sequence ID" value="VTN14637.1"/>
    <property type="molecule type" value="Genomic_DNA"/>
</dbReference>
<dbReference type="AlphaFoldDB" id="A0A4U9D992"/>
<accession>A0A4U9D992</accession>
<organism evidence="1 2">
    <name type="scientific">Raoultella terrigena</name>
    <name type="common">Klebsiella terrigena</name>
    <dbReference type="NCBI Taxonomy" id="577"/>
    <lineage>
        <taxon>Bacteria</taxon>
        <taxon>Pseudomonadati</taxon>
        <taxon>Pseudomonadota</taxon>
        <taxon>Gammaproteobacteria</taxon>
        <taxon>Enterobacterales</taxon>
        <taxon>Enterobacteriaceae</taxon>
        <taxon>Klebsiella/Raoultella group</taxon>
        <taxon>Raoultella</taxon>
    </lineage>
</organism>
<proteinExistence type="predicted"/>
<protein>
    <submittedName>
        <fullName evidence="1">Uncharacterized protein</fullName>
    </submittedName>
</protein>
<sequence length="33" mass="3604">MLPLCGALLLSLCGGWLGLRLLKGKALFRQFSQ</sequence>
<dbReference type="Proteomes" id="UP000339249">
    <property type="component" value="Unassembled WGS sequence"/>
</dbReference>